<accession>X0UQ80</accession>
<reference evidence="1" key="1">
    <citation type="journal article" date="2014" name="Front. Microbiol.">
        <title>High frequency of phylogenetically diverse reductive dehalogenase-homologous genes in deep subseafloor sedimentary metagenomes.</title>
        <authorList>
            <person name="Kawai M."/>
            <person name="Futagami T."/>
            <person name="Toyoda A."/>
            <person name="Takaki Y."/>
            <person name="Nishi S."/>
            <person name="Hori S."/>
            <person name="Arai W."/>
            <person name="Tsubouchi T."/>
            <person name="Morono Y."/>
            <person name="Uchiyama I."/>
            <person name="Ito T."/>
            <person name="Fujiyama A."/>
            <person name="Inagaki F."/>
            <person name="Takami H."/>
        </authorList>
    </citation>
    <scope>NUCLEOTIDE SEQUENCE</scope>
    <source>
        <strain evidence="1">Expedition CK06-06</strain>
    </source>
</reference>
<proteinExistence type="predicted"/>
<evidence type="ECO:0000313" key="1">
    <source>
        <dbReference type="EMBL" id="GAG07949.1"/>
    </source>
</evidence>
<organism evidence="1">
    <name type="scientific">marine sediment metagenome</name>
    <dbReference type="NCBI Taxonomy" id="412755"/>
    <lineage>
        <taxon>unclassified sequences</taxon>
        <taxon>metagenomes</taxon>
        <taxon>ecological metagenomes</taxon>
    </lineage>
</organism>
<comment type="caution">
    <text evidence="1">The sequence shown here is derived from an EMBL/GenBank/DDBJ whole genome shotgun (WGS) entry which is preliminary data.</text>
</comment>
<dbReference type="EMBL" id="BARS01020494">
    <property type="protein sequence ID" value="GAG07949.1"/>
    <property type="molecule type" value="Genomic_DNA"/>
</dbReference>
<gene>
    <name evidence="1" type="ORF">S01H1_33041</name>
</gene>
<protein>
    <submittedName>
        <fullName evidence="1">Uncharacterized protein</fullName>
    </submittedName>
</protein>
<dbReference type="AlphaFoldDB" id="X0UQ80"/>
<sequence length="87" mass="9468">MSAARVVLPTDLVALATFDGRVYSNEAVSRDRLGTGASPHPIGAALEQWFSFATGRHTWISVRGATLRGLLSARRRGSRLAWELDCL</sequence>
<name>X0UQ80_9ZZZZ</name>
<feature type="non-terminal residue" evidence="1">
    <location>
        <position position="87"/>
    </location>
</feature>